<dbReference type="EMBL" id="NIBG01000034">
    <property type="protein sequence ID" value="PAB56504.1"/>
    <property type="molecule type" value="Genomic_DNA"/>
</dbReference>
<organism evidence="1 2">
    <name type="scientific">Anaeromicrobium sediminis</name>
    <dbReference type="NCBI Taxonomy" id="1478221"/>
    <lineage>
        <taxon>Bacteria</taxon>
        <taxon>Bacillati</taxon>
        <taxon>Bacillota</taxon>
        <taxon>Clostridia</taxon>
        <taxon>Peptostreptococcales</taxon>
        <taxon>Thermotaleaceae</taxon>
        <taxon>Anaeromicrobium</taxon>
    </lineage>
</organism>
<comment type="caution">
    <text evidence="1">The sequence shown here is derived from an EMBL/GenBank/DDBJ whole genome shotgun (WGS) entry which is preliminary data.</text>
</comment>
<name>A0A267MA98_9FIRM</name>
<evidence type="ECO:0000313" key="2">
    <source>
        <dbReference type="Proteomes" id="UP000216024"/>
    </source>
</evidence>
<keyword evidence="2" id="KW-1185">Reference proteome</keyword>
<dbReference type="Proteomes" id="UP000216024">
    <property type="component" value="Unassembled WGS sequence"/>
</dbReference>
<dbReference type="OrthoDB" id="2111540at2"/>
<proteinExistence type="predicted"/>
<protein>
    <submittedName>
        <fullName evidence="1">Uncharacterized protein</fullName>
    </submittedName>
</protein>
<accession>A0A267MA98</accession>
<gene>
    <name evidence="1" type="ORF">CCE28_20765</name>
</gene>
<reference evidence="1 2" key="1">
    <citation type="submission" date="2017-06" db="EMBL/GenBank/DDBJ databases">
        <title>Draft genome sequence of anaerobic fermentative bacterium Anaeromicrobium sediminis DY2726D isolated from West Pacific Ocean sediments.</title>
        <authorList>
            <person name="Zeng X."/>
        </authorList>
    </citation>
    <scope>NUCLEOTIDE SEQUENCE [LARGE SCALE GENOMIC DNA]</scope>
    <source>
        <strain evidence="1 2">DY2726D</strain>
    </source>
</reference>
<dbReference type="AlphaFoldDB" id="A0A267MA98"/>
<dbReference type="RefSeq" id="WP_095135997.1">
    <property type="nucleotide sequence ID" value="NZ_NIBG01000034.1"/>
</dbReference>
<sequence>MIFTNSLKYGDVVSKLDKEKDTITIVGCNGCVRASGAGGPEKMKELALKLRSDGCNVVDGYMLPVTCVESYIYKAKLSPNVNTVIALTCSAGFFNIKKNFSHVKVVESVEDIGLLVADANTGIIKVVMPYEKHKDKLGEEYIMGSDGKDKVVEKQIPMELEV</sequence>
<evidence type="ECO:0000313" key="1">
    <source>
        <dbReference type="EMBL" id="PAB56504.1"/>
    </source>
</evidence>